<keyword evidence="6" id="KW-1185">Reference proteome</keyword>
<keyword evidence="3" id="KW-0560">Oxidoreductase</keyword>
<reference evidence="5" key="1">
    <citation type="journal article" date="2021" name="Mol. Plant Microbe Interact.">
        <title>Complete Genome Sequence of the Plant-Pathogenic Fungus Colletotrichum lupini.</title>
        <authorList>
            <person name="Baroncelli R."/>
            <person name="Pensec F."/>
            <person name="Da Lio D."/>
            <person name="Boufleur T."/>
            <person name="Vicente I."/>
            <person name="Sarrocco S."/>
            <person name="Picot A."/>
            <person name="Baraldi E."/>
            <person name="Sukno S."/>
            <person name="Thon M."/>
            <person name="Le Floch G."/>
        </authorList>
    </citation>
    <scope>NUCLEOTIDE SEQUENCE</scope>
    <source>
        <strain evidence="5">IMI 504893</strain>
    </source>
</reference>
<sequence length="635" mass="71493">MYGDGTMGCLEACSRPGTGGGYRRGQWESQEVAIGLLALGLSKLAFRARRILYIAWQPRTRTPDFCHASLILHSRTYFPEQRQLPFIMAVPNIKLNSGFDMPQVGFGLWKVDNDIAADTVYEAIKAGYRLFDGACEREQEEAFCGAMNPASVTGGNCVATRKQLDRFLLQKNALRAAIDAGVGGLLRVSPLHNFFLRSQLLPLLNPTMDHRCEFLQSTDGDFPHALQLHPESSPQPPLHFTRDTHPSPRPALSLVTPLTTLTNAIHLHSGLRSRIPRIHHTWTTQIIHTLIRHDVQLCYGGVARAIKEGLVKREELFIVSKLWNTFHDGERVEPIVKKQLADWGVDYFDLYLIHFPVALEYVDPSVRYPPGWHYDGKSEIRPSKASIQETWTAMESLVENKLSKSIGVSNFQGQLLYDLLRYAKIPPATLQIEHHPYLVQPDLIKLAANEGIAVTAYSSFGPASFKEFNMEHATDFVPLFEEPTVTAIAKKHNKEPSQVLLRWATQRGLAVIPKTSRKHVLAQNLSVTDFDLEQSEIDKISSLDRKTRFNQPANYFPTEKLWIFESGLLVVQLAVCVGNLSDMCQTTYDPSWKSRSPVTCSVYTPKVRKSRPPIEECIIPVIMYSCSPNSVAEYV</sequence>
<name>A0A9Q8WMN6_9PEZI</name>
<protein>
    <submittedName>
        <fullName evidence="5">Aldo/keto reductase</fullName>
    </submittedName>
</protein>
<evidence type="ECO:0000313" key="5">
    <source>
        <dbReference type="EMBL" id="UQC88265.1"/>
    </source>
</evidence>
<dbReference type="Proteomes" id="UP000830671">
    <property type="component" value="Chromosome 7"/>
</dbReference>
<dbReference type="AlphaFoldDB" id="A0A9Q8WMN6"/>
<accession>A0A9Q8WMN6</accession>
<dbReference type="InterPro" id="IPR023210">
    <property type="entry name" value="NADP_OxRdtase_dom"/>
</dbReference>
<dbReference type="Pfam" id="PF00248">
    <property type="entry name" value="Aldo_ket_red"/>
    <property type="match status" value="1"/>
</dbReference>
<dbReference type="KEGG" id="clup:CLUP02_13788"/>
<dbReference type="Gene3D" id="3.20.20.100">
    <property type="entry name" value="NADP-dependent oxidoreductase domain"/>
    <property type="match status" value="2"/>
</dbReference>
<feature type="domain" description="NADP-dependent oxidoreductase" evidence="4">
    <location>
        <begin position="302"/>
        <end position="544"/>
    </location>
</feature>
<dbReference type="InterPro" id="IPR020471">
    <property type="entry name" value="AKR"/>
</dbReference>
<gene>
    <name evidence="5" type="ORF">CLUP02_13788</name>
</gene>
<dbReference type="GeneID" id="73347735"/>
<dbReference type="RefSeq" id="XP_049149871.1">
    <property type="nucleotide sequence ID" value="XM_049292725.1"/>
</dbReference>
<comment type="similarity">
    <text evidence="1">Belongs to the aldo/keto reductase family.</text>
</comment>
<dbReference type="SUPFAM" id="SSF51430">
    <property type="entry name" value="NAD(P)-linked oxidoreductase"/>
    <property type="match status" value="2"/>
</dbReference>
<dbReference type="PROSITE" id="PS00062">
    <property type="entry name" value="ALDOKETO_REDUCTASE_2"/>
    <property type="match status" value="1"/>
</dbReference>
<evidence type="ECO:0000313" key="6">
    <source>
        <dbReference type="Proteomes" id="UP000830671"/>
    </source>
</evidence>
<organism evidence="5 6">
    <name type="scientific">Colletotrichum lupini</name>
    <dbReference type="NCBI Taxonomy" id="145971"/>
    <lineage>
        <taxon>Eukaryota</taxon>
        <taxon>Fungi</taxon>
        <taxon>Dikarya</taxon>
        <taxon>Ascomycota</taxon>
        <taxon>Pezizomycotina</taxon>
        <taxon>Sordariomycetes</taxon>
        <taxon>Hypocreomycetidae</taxon>
        <taxon>Glomerellales</taxon>
        <taxon>Glomerellaceae</taxon>
        <taxon>Colletotrichum</taxon>
        <taxon>Colletotrichum acutatum species complex</taxon>
    </lineage>
</organism>
<dbReference type="EMBL" id="CP019479">
    <property type="protein sequence ID" value="UQC88265.1"/>
    <property type="molecule type" value="Genomic_DNA"/>
</dbReference>
<evidence type="ECO:0000256" key="2">
    <source>
        <dbReference type="ARBA" id="ARBA00022857"/>
    </source>
</evidence>
<dbReference type="PANTHER" id="PTHR43827">
    <property type="entry name" value="2,5-DIKETO-D-GLUCONIC ACID REDUCTASE"/>
    <property type="match status" value="1"/>
</dbReference>
<evidence type="ECO:0000256" key="1">
    <source>
        <dbReference type="ARBA" id="ARBA00007905"/>
    </source>
</evidence>
<evidence type="ECO:0000259" key="4">
    <source>
        <dbReference type="Pfam" id="PF00248"/>
    </source>
</evidence>
<dbReference type="InterPro" id="IPR036812">
    <property type="entry name" value="NAD(P)_OxRdtase_dom_sf"/>
</dbReference>
<keyword evidence="2" id="KW-0521">NADP</keyword>
<dbReference type="PANTHER" id="PTHR43827:SF3">
    <property type="entry name" value="NADP-DEPENDENT OXIDOREDUCTASE DOMAIN-CONTAINING PROTEIN"/>
    <property type="match status" value="1"/>
</dbReference>
<proteinExistence type="inferred from homology"/>
<dbReference type="InterPro" id="IPR018170">
    <property type="entry name" value="Aldo/ket_reductase_CS"/>
</dbReference>
<dbReference type="GO" id="GO:0016616">
    <property type="term" value="F:oxidoreductase activity, acting on the CH-OH group of donors, NAD or NADP as acceptor"/>
    <property type="evidence" value="ECO:0007669"/>
    <property type="project" value="UniProtKB-ARBA"/>
</dbReference>
<evidence type="ECO:0000256" key="3">
    <source>
        <dbReference type="ARBA" id="ARBA00023002"/>
    </source>
</evidence>